<dbReference type="Pfam" id="PF20629">
    <property type="entry name" value="GD_AH_C"/>
    <property type="match status" value="1"/>
</dbReference>
<evidence type="ECO:0000259" key="1">
    <source>
        <dbReference type="Pfam" id="PF20629"/>
    </source>
</evidence>
<comment type="caution">
    <text evidence="2">The sequence shown here is derived from an EMBL/GenBank/DDBJ whole genome shotgun (WGS) entry which is preliminary data.</text>
</comment>
<dbReference type="InterPro" id="IPR052172">
    <property type="entry name" value="UxaA_altronate/galactarate_dh"/>
</dbReference>
<sequence length="231" mass="24675">MRTTVYECAERVTTTGLTFMDTPGFAPLSVTGLVADGATVVCFTTSRSTVLGTKPVSSIKTATNTAMFERLRDDMDLEIGGIAEGRTTIDAIGELIFETVPAVASGRSTVSEDRDLGRDEFVPWQPHHAGHSGAGPYDTDGCPLPDRRQRMSPRPADACARRTDRLVPASRTPWVLRLRGPLKNALRGEHRRTTALARAAACGAAWTAPSGCRPGRSRGIRVGASGRIPDG</sequence>
<feature type="domain" description="D-galactarate/Altronate dehydratase C-terminal" evidence="1">
    <location>
        <begin position="4"/>
        <end position="126"/>
    </location>
</feature>
<dbReference type="EMBL" id="JBHSPR010000042">
    <property type="protein sequence ID" value="MFC6021398.1"/>
    <property type="molecule type" value="Genomic_DNA"/>
</dbReference>
<proteinExistence type="predicted"/>
<gene>
    <name evidence="2" type="ORF">ACFP2T_35165</name>
</gene>
<dbReference type="RefSeq" id="WP_377429603.1">
    <property type="nucleotide sequence ID" value="NZ_JBHSPR010000042.1"/>
</dbReference>
<dbReference type="PANTHER" id="PTHR30536">
    <property type="entry name" value="ALTRONATE/GALACTARATE DEHYDRATASE"/>
    <property type="match status" value="1"/>
</dbReference>
<dbReference type="PANTHER" id="PTHR30536:SF5">
    <property type="entry name" value="ALTRONATE DEHYDRATASE"/>
    <property type="match status" value="1"/>
</dbReference>
<dbReference type="InterPro" id="IPR048332">
    <property type="entry name" value="GD_AH_C"/>
</dbReference>
<keyword evidence="3" id="KW-1185">Reference proteome</keyword>
<organism evidence="2 3">
    <name type="scientific">Plantactinospora solaniradicis</name>
    <dbReference type="NCBI Taxonomy" id="1723736"/>
    <lineage>
        <taxon>Bacteria</taxon>
        <taxon>Bacillati</taxon>
        <taxon>Actinomycetota</taxon>
        <taxon>Actinomycetes</taxon>
        <taxon>Micromonosporales</taxon>
        <taxon>Micromonosporaceae</taxon>
        <taxon>Plantactinospora</taxon>
    </lineage>
</organism>
<dbReference type="Proteomes" id="UP001596203">
    <property type="component" value="Unassembled WGS sequence"/>
</dbReference>
<evidence type="ECO:0000313" key="3">
    <source>
        <dbReference type="Proteomes" id="UP001596203"/>
    </source>
</evidence>
<accession>A0ABW1KLQ5</accession>
<name>A0ABW1KLQ5_9ACTN</name>
<reference evidence="3" key="1">
    <citation type="journal article" date="2019" name="Int. J. Syst. Evol. Microbiol.">
        <title>The Global Catalogue of Microorganisms (GCM) 10K type strain sequencing project: providing services to taxonomists for standard genome sequencing and annotation.</title>
        <authorList>
            <consortium name="The Broad Institute Genomics Platform"/>
            <consortium name="The Broad Institute Genome Sequencing Center for Infectious Disease"/>
            <person name="Wu L."/>
            <person name="Ma J."/>
        </authorList>
    </citation>
    <scope>NUCLEOTIDE SEQUENCE [LARGE SCALE GENOMIC DNA]</scope>
    <source>
        <strain evidence="3">ZS-35-S2</strain>
    </source>
</reference>
<evidence type="ECO:0000313" key="2">
    <source>
        <dbReference type="EMBL" id="MFC6021398.1"/>
    </source>
</evidence>
<protein>
    <recommendedName>
        <fullName evidence="1">D-galactarate/Altronate dehydratase C-terminal domain-containing protein</fullName>
    </recommendedName>
</protein>